<dbReference type="InterPro" id="IPR011042">
    <property type="entry name" value="6-blade_b-propeller_TolB-like"/>
</dbReference>
<dbReference type="AlphaFoldDB" id="A0A5B7X7G7"/>
<gene>
    <name evidence="4" type="ORF">FHG64_17465</name>
</gene>
<proteinExistence type="predicted"/>
<feature type="domain" description="SMP-30/Gluconolactonase/LRE-like region" evidence="3">
    <location>
        <begin position="44"/>
        <end position="286"/>
    </location>
</feature>
<dbReference type="PANTHER" id="PTHR47572:SF4">
    <property type="entry name" value="LACTONASE DRP35"/>
    <property type="match status" value="1"/>
</dbReference>
<dbReference type="Gene3D" id="2.120.10.30">
    <property type="entry name" value="TolB, C-terminal domain"/>
    <property type="match status" value="1"/>
</dbReference>
<dbReference type="EMBL" id="CP040812">
    <property type="protein sequence ID" value="QCY71040.1"/>
    <property type="molecule type" value="Genomic_DNA"/>
</dbReference>
<keyword evidence="5" id="KW-1185">Reference proteome</keyword>
<dbReference type="Proteomes" id="UP000309016">
    <property type="component" value="Chromosome"/>
</dbReference>
<sequence length="300" mass="33431">MNYSHTFILAICTGLFLSFCSRAQDQRIIAEGAELTVVSDDFEFTEGPAADKNGDVYFTDQPNNRILKWTAKDNSVAVFMEKAGRANGLYFDAEGNLVACADEDSELWKINGNKEVEVLVSDYKGKRLNGPNDLWIDPKGGIYITDPYYQRPYWERTEKEIAEERVYYLAPGATELKIVASDLEKPNGIIGTPDGKKLYVADIGAGKTWSYSVAEDGSLTNKELFTNLGSDGMTIDEKGNIYLTGDGVTVFNPEGKKIERIKIDRDWTANVTFGGEDLKTLFITAMNSVFILEMEVRGVR</sequence>
<dbReference type="PANTHER" id="PTHR47572">
    <property type="entry name" value="LIPOPROTEIN-RELATED"/>
    <property type="match status" value="1"/>
</dbReference>
<keyword evidence="1" id="KW-0378">Hydrolase</keyword>
<evidence type="ECO:0000259" key="3">
    <source>
        <dbReference type="Pfam" id="PF08450"/>
    </source>
</evidence>
<evidence type="ECO:0000256" key="2">
    <source>
        <dbReference type="SAM" id="SignalP"/>
    </source>
</evidence>
<name>A0A5B7X7G7_9FLAO</name>
<accession>A0A5B7X7G7</accession>
<reference evidence="4 5" key="1">
    <citation type="submission" date="2019-06" db="EMBL/GenBank/DDBJ databases">
        <title>Complete genome sequence of Antarcticibacterium flavum KCTC 52984T from an Antarctic marine sediment.</title>
        <authorList>
            <person name="Lee Y.M."/>
            <person name="Shin S.C."/>
        </authorList>
    </citation>
    <scope>NUCLEOTIDE SEQUENCE [LARGE SCALE GENOMIC DNA]</scope>
    <source>
        <strain evidence="4 5">KCTC 52984</strain>
    </source>
</reference>
<dbReference type="KEGG" id="afla:FHG64_17465"/>
<dbReference type="Pfam" id="PF08450">
    <property type="entry name" value="SGL"/>
    <property type="match status" value="1"/>
</dbReference>
<evidence type="ECO:0000313" key="4">
    <source>
        <dbReference type="EMBL" id="QCY71040.1"/>
    </source>
</evidence>
<keyword evidence="2" id="KW-0732">Signal</keyword>
<dbReference type="OrthoDB" id="241638at2"/>
<protein>
    <submittedName>
        <fullName evidence="4">SMP-30/gluconolactonase/LRE family protein</fullName>
    </submittedName>
</protein>
<feature type="chain" id="PRO_5023048121" evidence="2">
    <location>
        <begin position="24"/>
        <end position="300"/>
    </location>
</feature>
<dbReference type="GO" id="GO:0016787">
    <property type="term" value="F:hydrolase activity"/>
    <property type="evidence" value="ECO:0007669"/>
    <property type="project" value="UniProtKB-KW"/>
</dbReference>
<dbReference type="InterPro" id="IPR051262">
    <property type="entry name" value="SMP-30/CGR1_Lactonase"/>
</dbReference>
<dbReference type="SUPFAM" id="SSF63829">
    <property type="entry name" value="Calcium-dependent phosphotriesterase"/>
    <property type="match status" value="1"/>
</dbReference>
<feature type="signal peptide" evidence="2">
    <location>
        <begin position="1"/>
        <end position="23"/>
    </location>
</feature>
<organism evidence="4 5">
    <name type="scientific">Antarcticibacterium flavum</name>
    <dbReference type="NCBI Taxonomy" id="2058175"/>
    <lineage>
        <taxon>Bacteria</taxon>
        <taxon>Pseudomonadati</taxon>
        <taxon>Bacteroidota</taxon>
        <taxon>Flavobacteriia</taxon>
        <taxon>Flavobacteriales</taxon>
        <taxon>Flavobacteriaceae</taxon>
        <taxon>Antarcticibacterium</taxon>
    </lineage>
</organism>
<evidence type="ECO:0000256" key="1">
    <source>
        <dbReference type="ARBA" id="ARBA00022801"/>
    </source>
</evidence>
<dbReference type="RefSeq" id="WP_139067593.1">
    <property type="nucleotide sequence ID" value="NZ_CP040812.1"/>
</dbReference>
<evidence type="ECO:0000313" key="5">
    <source>
        <dbReference type="Proteomes" id="UP000309016"/>
    </source>
</evidence>
<dbReference type="InterPro" id="IPR013658">
    <property type="entry name" value="SGL"/>
</dbReference>